<keyword evidence="2" id="KW-0963">Cytoplasm</keyword>
<evidence type="ECO:0000259" key="3">
    <source>
        <dbReference type="PROSITE" id="PS50195"/>
    </source>
</evidence>
<dbReference type="PANTHER" id="PTHR22999">
    <property type="entry name" value="PX SERINE/THREONINE KINASE PXK"/>
    <property type="match status" value="1"/>
</dbReference>
<dbReference type="Gene3D" id="3.30.1520.10">
    <property type="entry name" value="Phox-like domain"/>
    <property type="match status" value="1"/>
</dbReference>
<organism evidence="4 5">
    <name type="scientific">Ladona fulva</name>
    <name type="common">Scarce chaser dragonfly</name>
    <name type="synonym">Libellula fulva</name>
    <dbReference type="NCBI Taxonomy" id="123851"/>
    <lineage>
        <taxon>Eukaryota</taxon>
        <taxon>Metazoa</taxon>
        <taxon>Ecdysozoa</taxon>
        <taxon>Arthropoda</taxon>
        <taxon>Hexapoda</taxon>
        <taxon>Insecta</taxon>
        <taxon>Pterygota</taxon>
        <taxon>Palaeoptera</taxon>
        <taxon>Odonata</taxon>
        <taxon>Epiprocta</taxon>
        <taxon>Anisoptera</taxon>
        <taxon>Libelluloidea</taxon>
        <taxon>Libellulidae</taxon>
        <taxon>Ladona</taxon>
    </lineage>
</organism>
<evidence type="ECO:0000313" key="4">
    <source>
        <dbReference type="EMBL" id="KAG8233340.1"/>
    </source>
</evidence>
<dbReference type="Proteomes" id="UP000792457">
    <property type="component" value="Unassembled WGS sequence"/>
</dbReference>
<dbReference type="Pfam" id="PF00433">
    <property type="entry name" value="Pkinase_C"/>
    <property type="match status" value="1"/>
</dbReference>
<reference evidence="4" key="2">
    <citation type="submission" date="2017-10" db="EMBL/GenBank/DDBJ databases">
        <title>Ladona fulva Genome sequencing and assembly.</title>
        <authorList>
            <person name="Murali S."/>
            <person name="Richards S."/>
            <person name="Bandaranaike D."/>
            <person name="Bellair M."/>
            <person name="Blankenburg K."/>
            <person name="Chao H."/>
            <person name="Dinh H."/>
            <person name="Doddapaneni H."/>
            <person name="Dugan-Rocha S."/>
            <person name="Elkadiri S."/>
            <person name="Gnanaolivu R."/>
            <person name="Hernandez B."/>
            <person name="Skinner E."/>
            <person name="Javaid M."/>
            <person name="Lee S."/>
            <person name="Li M."/>
            <person name="Ming W."/>
            <person name="Munidasa M."/>
            <person name="Muniz J."/>
            <person name="Nguyen L."/>
            <person name="Hughes D."/>
            <person name="Osuji N."/>
            <person name="Pu L.-L."/>
            <person name="Puazo M."/>
            <person name="Qu C."/>
            <person name="Quiroz J."/>
            <person name="Raj R."/>
            <person name="Weissenberger G."/>
            <person name="Xin Y."/>
            <person name="Zou X."/>
            <person name="Han Y."/>
            <person name="Worley K."/>
            <person name="Muzny D."/>
            <person name="Gibbs R."/>
        </authorList>
    </citation>
    <scope>NUCLEOTIDE SEQUENCE</scope>
    <source>
        <strain evidence="4">Sampled in the wild</strain>
    </source>
</reference>
<reference evidence="4" key="1">
    <citation type="submission" date="2013-04" db="EMBL/GenBank/DDBJ databases">
        <authorList>
            <person name="Qu J."/>
            <person name="Murali S.C."/>
            <person name="Bandaranaike D."/>
            <person name="Bellair M."/>
            <person name="Blankenburg K."/>
            <person name="Chao H."/>
            <person name="Dinh H."/>
            <person name="Doddapaneni H."/>
            <person name="Downs B."/>
            <person name="Dugan-Rocha S."/>
            <person name="Elkadiri S."/>
            <person name="Gnanaolivu R.D."/>
            <person name="Hernandez B."/>
            <person name="Javaid M."/>
            <person name="Jayaseelan J.C."/>
            <person name="Lee S."/>
            <person name="Li M."/>
            <person name="Ming W."/>
            <person name="Munidasa M."/>
            <person name="Muniz J."/>
            <person name="Nguyen L."/>
            <person name="Ongeri F."/>
            <person name="Osuji N."/>
            <person name="Pu L.-L."/>
            <person name="Puazo M."/>
            <person name="Qu C."/>
            <person name="Quiroz J."/>
            <person name="Raj R."/>
            <person name="Weissenberger G."/>
            <person name="Xin Y."/>
            <person name="Zou X."/>
            <person name="Han Y."/>
            <person name="Richards S."/>
            <person name="Worley K."/>
            <person name="Muzny D."/>
            <person name="Gibbs R."/>
        </authorList>
    </citation>
    <scope>NUCLEOTIDE SEQUENCE</scope>
    <source>
        <strain evidence="4">Sampled in the wild</strain>
    </source>
</reference>
<evidence type="ECO:0000313" key="5">
    <source>
        <dbReference type="Proteomes" id="UP000792457"/>
    </source>
</evidence>
<dbReference type="GO" id="GO:0008333">
    <property type="term" value="P:endosome to lysosome transport"/>
    <property type="evidence" value="ECO:0007669"/>
    <property type="project" value="TreeGrafter"/>
</dbReference>
<dbReference type="GO" id="GO:0045022">
    <property type="term" value="P:early endosome to late endosome transport"/>
    <property type="evidence" value="ECO:0007669"/>
    <property type="project" value="TreeGrafter"/>
</dbReference>
<dbReference type="GO" id="GO:0005524">
    <property type="term" value="F:ATP binding"/>
    <property type="evidence" value="ECO:0007669"/>
    <property type="project" value="InterPro"/>
</dbReference>
<name>A0A8K0KGM8_LADFU</name>
<dbReference type="InterPro" id="IPR036871">
    <property type="entry name" value="PX_dom_sf"/>
</dbReference>
<dbReference type="GO" id="GO:0004674">
    <property type="term" value="F:protein serine/threonine kinase activity"/>
    <property type="evidence" value="ECO:0007669"/>
    <property type="project" value="InterPro"/>
</dbReference>
<dbReference type="PANTHER" id="PTHR22999:SF23">
    <property type="entry name" value="SORTING NEXIN-16"/>
    <property type="match status" value="1"/>
</dbReference>
<dbReference type="PROSITE" id="PS50195">
    <property type="entry name" value="PX"/>
    <property type="match status" value="1"/>
</dbReference>
<dbReference type="InterPro" id="IPR051837">
    <property type="entry name" value="SortingNexin/PXDomain-PKLike"/>
</dbReference>
<dbReference type="InterPro" id="IPR017892">
    <property type="entry name" value="Pkinase_C"/>
</dbReference>
<comment type="subcellular location">
    <subcellularLocation>
        <location evidence="1">Cytoplasm</location>
    </subcellularLocation>
</comment>
<dbReference type="GO" id="GO:0035091">
    <property type="term" value="F:phosphatidylinositol binding"/>
    <property type="evidence" value="ECO:0007669"/>
    <property type="project" value="InterPro"/>
</dbReference>
<dbReference type="SMART" id="SM00312">
    <property type="entry name" value="PX"/>
    <property type="match status" value="1"/>
</dbReference>
<dbReference type="EMBL" id="KZ308710">
    <property type="protein sequence ID" value="KAG8233340.1"/>
    <property type="molecule type" value="Genomic_DNA"/>
</dbReference>
<sequence>MFVRKEMSSTPANLTVSVDDAETWEKQKKFTVYKVIVNCEEGSWFVFRRYNEFHKLCETVKKQFPQLQLKLPGKKYFGNNLDPAFVESRREGLDAFIQKLASCEKALQLHDVRAFLLLDHSKTTEEKYPATEEVKDDKVDGVNQRNIDLGPSERPQGCRKAICCQGVLSVGALDMHNIDPEFTKEPVPSSVGMSQSSVGDISRGIMGRRISSGYCGVFLSNSIRDIDDCEAFAGFSYAPPNETLS</sequence>
<gene>
    <name evidence="4" type="ORF">J437_LFUL010890</name>
</gene>
<dbReference type="AlphaFoldDB" id="A0A8K0KGM8"/>
<evidence type="ECO:0000256" key="1">
    <source>
        <dbReference type="ARBA" id="ARBA00004496"/>
    </source>
</evidence>
<dbReference type="GO" id="GO:0006622">
    <property type="term" value="P:protein targeting to lysosome"/>
    <property type="evidence" value="ECO:0007669"/>
    <property type="project" value="TreeGrafter"/>
</dbReference>
<dbReference type="InterPro" id="IPR001683">
    <property type="entry name" value="PX_dom"/>
</dbReference>
<protein>
    <recommendedName>
        <fullName evidence="3">PX domain-containing protein</fullName>
    </recommendedName>
</protein>
<dbReference type="GO" id="GO:0005769">
    <property type="term" value="C:early endosome"/>
    <property type="evidence" value="ECO:0007669"/>
    <property type="project" value="TreeGrafter"/>
</dbReference>
<dbReference type="OrthoDB" id="76516at2759"/>
<feature type="domain" description="PX" evidence="3">
    <location>
        <begin position="11"/>
        <end position="123"/>
    </location>
</feature>
<keyword evidence="5" id="KW-1185">Reference proteome</keyword>
<comment type="caution">
    <text evidence="4">The sequence shown here is derived from an EMBL/GenBank/DDBJ whole genome shotgun (WGS) entry which is preliminary data.</text>
</comment>
<accession>A0A8K0KGM8</accession>
<dbReference type="GO" id="GO:0005770">
    <property type="term" value="C:late endosome"/>
    <property type="evidence" value="ECO:0007669"/>
    <property type="project" value="TreeGrafter"/>
</dbReference>
<dbReference type="Pfam" id="PF00787">
    <property type="entry name" value="PX"/>
    <property type="match status" value="1"/>
</dbReference>
<proteinExistence type="predicted"/>
<dbReference type="SUPFAM" id="SSF64268">
    <property type="entry name" value="PX domain"/>
    <property type="match status" value="1"/>
</dbReference>
<evidence type="ECO:0000256" key="2">
    <source>
        <dbReference type="ARBA" id="ARBA00022490"/>
    </source>
</evidence>